<keyword evidence="12" id="KW-0325">Glycoprotein</keyword>
<dbReference type="Ensembl" id="ENSGMOT00000063031.1">
    <property type="protein sequence ID" value="ENSGMOP00000045273.1"/>
    <property type="gene ID" value="ENSGMOG00000022408.1"/>
</dbReference>
<keyword evidence="7" id="KW-0735">Signal-anchor</keyword>
<keyword evidence="9" id="KW-0333">Golgi apparatus</keyword>
<gene>
    <name evidence="17" type="primary">ST6GALNAC2</name>
</gene>
<keyword evidence="8" id="KW-1133">Transmembrane helix</keyword>
<dbReference type="InterPro" id="IPR001675">
    <property type="entry name" value="Glyco_trans_29"/>
</dbReference>
<dbReference type="InterPro" id="IPR038578">
    <property type="entry name" value="GT29-like_sf"/>
</dbReference>
<keyword evidence="10" id="KW-0472">Membrane</keyword>
<dbReference type="GO" id="GO:0001665">
    <property type="term" value="F:alpha-N-acetylgalactosaminide alpha-2,6-sialyltransferase activity"/>
    <property type="evidence" value="ECO:0007669"/>
    <property type="project" value="UniProtKB-EC"/>
</dbReference>
<evidence type="ECO:0000256" key="6">
    <source>
        <dbReference type="ARBA" id="ARBA00022692"/>
    </source>
</evidence>
<keyword evidence="4" id="KW-0328">Glycosyltransferase</keyword>
<dbReference type="PANTHER" id="PTHR45941:SF5">
    <property type="entry name" value="ALPHA-N-ACETYLGALACTOSAMINIDE ALPHA-2,6-SIALYLTRANSFERASE 2"/>
    <property type="match status" value="1"/>
</dbReference>
<evidence type="ECO:0000256" key="9">
    <source>
        <dbReference type="ARBA" id="ARBA00023034"/>
    </source>
</evidence>
<evidence type="ECO:0000256" key="3">
    <source>
        <dbReference type="ARBA" id="ARBA00006003"/>
    </source>
</evidence>
<dbReference type="Pfam" id="PF00777">
    <property type="entry name" value="Glyco_transf_29"/>
    <property type="match status" value="1"/>
</dbReference>
<accession>A0A8C5FLC0</accession>
<dbReference type="PANTHER" id="PTHR45941">
    <property type="entry name" value="ALPHA-N-ACETYLGALACTOSAMINIDE ALPHA-2,6-SIALYLTRANSFERASE 2-LIKE-RELATED"/>
    <property type="match status" value="1"/>
</dbReference>
<dbReference type="GeneTree" id="ENSGT00940000160433"/>
<reference evidence="17" key="2">
    <citation type="submission" date="2025-09" db="UniProtKB">
        <authorList>
            <consortium name="Ensembl"/>
        </authorList>
    </citation>
    <scope>IDENTIFICATION</scope>
</reference>
<protein>
    <recommendedName>
        <fullName evidence="14">alpha-N-acetylgalactosaminide alpha-2,6-sialyltransferase</fullName>
        <ecNumber evidence="14">2.4.3.3</ecNumber>
    </recommendedName>
</protein>
<dbReference type="OrthoDB" id="10264956at2759"/>
<dbReference type="GO" id="GO:0006493">
    <property type="term" value="P:protein O-linked glycosylation"/>
    <property type="evidence" value="ECO:0007669"/>
    <property type="project" value="TreeGrafter"/>
</dbReference>
<sequence>MMRFLRVIQKWSSWRCVFPLAALSLGMVVVYGWKPTLSAFFSHQSVIPTGQVQLLYEDDTSIIPANQQSDESACSLPNTVRKLHRFPQIRFNFSTPVFQWAGSFTEKAYQRLRLLAPPYGWMGIPPALVRSTLGLLSSPTSGHLVERRSPDQCLRCAVVGNGGILRGSGQGRDIDDHDLVFRVNGAVIQGFERDVGTKTSFYGFTVNTMKHSLVLYHSDGFTRVPQGPDTRYIFIPSNIRDYVMMASAIRREYVPTGVDFGDRPKTYFGNSSREHFRMLHPDFISYLTEHFLKSHQLTDSKMRHLYMPSTGALMLFAALHTCDQVSAYGFITTNYAAFSDHYYDSVMTPLRFYANHDLRMEGLLWELLHHQKIIQLYTREH</sequence>
<comment type="similarity">
    <text evidence="3">Belongs to the glycosyltransferase 29 family.</text>
</comment>
<evidence type="ECO:0000256" key="14">
    <source>
        <dbReference type="ARBA" id="ARBA00039109"/>
    </source>
</evidence>
<evidence type="ECO:0000313" key="17">
    <source>
        <dbReference type="Ensembl" id="ENSGMOP00000045273.1"/>
    </source>
</evidence>
<evidence type="ECO:0000256" key="15">
    <source>
        <dbReference type="ARBA" id="ARBA00050664"/>
    </source>
</evidence>
<keyword evidence="5" id="KW-0808">Transferase</keyword>
<comment type="catalytic activity">
    <reaction evidence="16">
        <text>a 3-O-[N-acetyl-alpha-D-galactosaminyl]-L-threonyl-[protein] + CMP-N-acetyl-beta-neuraminate = a 3-O-[N-acetyl-alpha-neuraminosyl-(2-&gt;6)-N-acetyl-alpha-D-galactosaminyl]-L-threonyl-[protein] + CMP + H(+)</text>
        <dbReference type="Rhea" id="RHEA:81643"/>
        <dbReference type="Rhea" id="RHEA-COMP:11689"/>
        <dbReference type="Rhea" id="RHEA-COMP:19720"/>
        <dbReference type="ChEBI" id="CHEBI:15378"/>
        <dbReference type="ChEBI" id="CHEBI:57812"/>
        <dbReference type="ChEBI" id="CHEBI:60377"/>
        <dbReference type="ChEBI" id="CHEBI:87075"/>
        <dbReference type="ChEBI" id="CHEBI:231970"/>
    </reaction>
    <physiologicalReaction direction="left-to-right" evidence="16">
        <dbReference type="Rhea" id="RHEA:81644"/>
    </physiologicalReaction>
</comment>
<proteinExistence type="inferred from homology"/>
<evidence type="ECO:0000256" key="5">
    <source>
        <dbReference type="ARBA" id="ARBA00022679"/>
    </source>
</evidence>
<comment type="pathway">
    <text evidence="2">Protein modification; protein glycosylation.</text>
</comment>
<evidence type="ECO:0000256" key="4">
    <source>
        <dbReference type="ARBA" id="ARBA00022676"/>
    </source>
</evidence>
<dbReference type="Gene3D" id="3.90.1480.20">
    <property type="entry name" value="Glycosyl transferase family 29"/>
    <property type="match status" value="1"/>
</dbReference>
<keyword evidence="18" id="KW-1185">Reference proteome</keyword>
<keyword evidence="6" id="KW-0812">Transmembrane</keyword>
<dbReference type="Proteomes" id="UP000694546">
    <property type="component" value="Chromosome 2"/>
</dbReference>
<evidence type="ECO:0000313" key="18">
    <source>
        <dbReference type="Proteomes" id="UP000694546"/>
    </source>
</evidence>
<dbReference type="AlphaFoldDB" id="A0A8C5FLC0"/>
<organism evidence="17 18">
    <name type="scientific">Gadus morhua</name>
    <name type="common">Atlantic cod</name>
    <dbReference type="NCBI Taxonomy" id="8049"/>
    <lineage>
        <taxon>Eukaryota</taxon>
        <taxon>Metazoa</taxon>
        <taxon>Chordata</taxon>
        <taxon>Craniata</taxon>
        <taxon>Vertebrata</taxon>
        <taxon>Euteleostomi</taxon>
        <taxon>Actinopterygii</taxon>
        <taxon>Neopterygii</taxon>
        <taxon>Teleostei</taxon>
        <taxon>Neoteleostei</taxon>
        <taxon>Acanthomorphata</taxon>
        <taxon>Zeiogadaria</taxon>
        <taxon>Gadariae</taxon>
        <taxon>Gadiformes</taxon>
        <taxon>Gadoidei</taxon>
        <taxon>Gadidae</taxon>
        <taxon>Gadus</taxon>
    </lineage>
</organism>
<evidence type="ECO:0000256" key="10">
    <source>
        <dbReference type="ARBA" id="ARBA00023136"/>
    </source>
</evidence>
<evidence type="ECO:0000256" key="7">
    <source>
        <dbReference type="ARBA" id="ARBA00022968"/>
    </source>
</evidence>
<evidence type="ECO:0000256" key="1">
    <source>
        <dbReference type="ARBA" id="ARBA00004323"/>
    </source>
</evidence>
<evidence type="ECO:0000256" key="13">
    <source>
        <dbReference type="ARBA" id="ARBA00036348"/>
    </source>
</evidence>
<evidence type="ECO:0000256" key="12">
    <source>
        <dbReference type="ARBA" id="ARBA00023180"/>
    </source>
</evidence>
<dbReference type="EC" id="2.4.3.3" evidence="14"/>
<comment type="catalytic activity">
    <reaction evidence="15">
        <text>a 3-O-[N-acetyl-alpha-neuraminyl-(2-&gt;3)-beta-D-galactosyl-(1-&gt;3)-N-acetyl-alpha-D-galactosaminyl]-L-threonyl-[protein] + CMP-N-acetyl-beta-neuraminate = a 3-O-{alpha-Neu5Ac-(2-&gt;3)-beta-D-Gal-(1-&gt;3)-[alpha-Neu5Ac-(2-&gt;6)]-alpha-D-GalNAc}-L-threonyl-[protein] + CMP + H(+)</text>
        <dbReference type="Rhea" id="RHEA:81659"/>
        <dbReference type="Rhea" id="RHEA-COMP:14417"/>
        <dbReference type="Rhea" id="RHEA-COMP:16763"/>
        <dbReference type="ChEBI" id="CHEBI:15378"/>
        <dbReference type="ChEBI" id="CHEBI:57812"/>
        <dbReference type="ChEBI" id="CHEBI:60377"/>
        <dbReference type="ChEBI" id="CHEBI:139598"/>
        <dbReference type="ChEBI" id="CHEBI:156398"/>
    </reaction>
    <physiologicalReaction direction="left-to-right" evidence="15">
        <dbReference type="Rhea" id="RHEA:81660"/>
    </physiologicalReaction>
</comment>
<evidence type="ECO:0000256" key="16">
    <source>
        <dbReference type="ARBA" id="ARBA00052285"/>
    </source>
</evidence>
<evidence type="ECO:0000256" key="11">
    <source>
        <dbReference type="ARBA" id="ARBA00023157"/>
    </source>
</evidence>
<comment type="subcellular location">
    <subcellularLocation>
        <location evidence="1">Golgi apparatus membrane</location>
        <topology evidence="1">Single-pass type II membrane protein</topology>
    </subcellularLocation>
</comment>
<name>A0A8C5FLC0_GADMO</name>
<evidence type="ECO:0000256" key="2">
    <source>
        <dbReference type="ARBA" id="ARBA00004922"/>
    </source>
</evidence>
<comment type="catalytic activity">
    <reaction evidence="13">
        <text>a beta-D-galactosyl-(1-&gt;3)-N-acetyl-alpha-D-galactosaminyl derivative + CMP-N-acetyl-beta-neuraminate = a beta-D-galactosyl-(1-&gt;3)-[N-acetyl-alpha-neuraminyl-(2-&gt;6)]-N-acetyl-alpha-D-galactosaminyl derivative + CMP + H(+)</text>
        <dbReference type="Rhea" id="RHEA:11136"/>
        <dbReference type="ChEBI" id="CHEBI:15378"/>
        <dbReference type="ChEBI" id="CHEBI:57812"/>
        <dbReference type="ChEBI" id="CHEBI:60377"/>
        <dbReference type="ChEBI" id="CHEBI:133470"/>
        <dbReference type="ChEBI" id="CHEBI:140764"/>
        <dbReference type="EC" id="2.4.3.3"/>
    </reaction>
    <physiologicalReaction direction="left-to-right" evidence="13">
        <dbReference type="Rhea" id="RHEA:11137"/>
    </physiologicalReaction>
</comment>
<reference evidence="17" key="1">
    <citation type="submission" date="2025-08" db="UniProtKB">
        <authorList>
            <consortium name="Ensembl"/>
        </authorList>
    </citation>
    <scope>IDENTIFICATION</scope>
</reference>
<dbReference type="GO" id="GO:0000139">
    <property type="term" value="C:Golgi membrane"/>
    <property type="evidence" value="ECO:0007669"/>
    <property type="project" value="UniProtKB-SubCell"/>
</dbReference>
<evidence type="ECO:0000256" key="8">
    <source>
        <dbReference type="ARBA" id="ARBA00022989"/>
    </source>
</evidence>
<keyword evidence="11" id="KW-1015">Disulfide bond</keyword>
<dbReference type="OMA" id="YFGHKPP"/>